<dbReference type="Pfam" id="PF06305">
    <property type="entry name" value="LapA_dom"/>
    <property type="match status" value="1"/>
</dbReference>
<keyword evidence="3 5" id="KW-1133">Transmembrane helix</keyword>
<accession>A0A840GEA2</accession>
<keyword evidence="2 5" id="KW-0812">Transmembrane</keyword>
<keyword evidence="1" id="KW-1003">Cell membrane</keyword>
<dbReference type="RefSeq" id="WP_228273800.1">
    <property type="nucleotide sequence ID" value="NZ_JACIGE010000016.1"/>
</dbReference>
<evidence type="ECO:0000256" key="1">
    <source>
        <dbReference type="ARBA" id="ARBA00022475"/>
    </source>
</evidence>
<sequence length="97" mass="10830">MSENAMMRGLLWATRLFIFLFLLAFALKNSDTVSIRFFFDTNWQAPMIIVVLAFFAGGALLGILSLLGIVYRMRRELGSLRRDASSRAAADIPSSPL</sequence>
<evidence type="ECO:0000313" key="8">
    <source>
        <dbReference type="Proteomes" id="UP000587070"/>
    </source>
</evidence>
<keyword evidence="8" id="KW-1185">Reference proteome</keyword>
<comment type="caution">
    <text evidence="7">The sequence shown here is derived from an EMBL/GenBank/DDBJ whole genome shotgun (WGS) entry which is preliminary data.</text>
</comment>
<evidence type="ECO:0000256" key="2">
    <source>
        <dbReference type="ARBA" id="ARBA00022692"/>
    </source>
</evidence>
<reference evidence="7 8" key="1">
    <citation type="submission" date="2020-08" db="EMBL/GenBank/DDBJ databases">
        <title>Genome sequencing of Purple Non-Sulfur Bacteria from various extreme environments.</title>
        <authorList>
            <person name="Mayer M."/>
        </authorList>
    </citation>
    <scope>NUCLEOTIDE SEQUENCE [LARGE SCALE GENOMIC DNA]</scope>
    <source>
        <strain evidence="7 8">2761</strain>
    </source>
</reference>
<name>A0A840GEA2_RHOTE</name>
<feature type="domain" description="Lipopolysaccharide assembly protein A" evidence="6">
    <location>
        <begin position="28"/>
        <end position="83"/>
    </location>
</feature>
<proteinExistence type="predicted"/>
<organism evidence="7 8">
    <name type="scientific">Rhodocyclus tenuis</name>
    <name type="common">Rhodospirillum tenue</name>
    <dbReference type="NCBI Taxonomy" id="1066"/>
    <lineage>
        <taxon>Bacteria</taxon>
        <taxon>Pseudomonadati</taxon>
        <taxon>Pseudomonadota</taxon>
        <taxon>Betaproteobacteria</taxon>
        <taxon>Rhodocyclales</taxon>
        <taxon>Rhodocyclaceae</taxon>
        <taxon>Rhodocyclus</taxon>
    </lineage>
</organism>
<protein>
    <submittedName>
        <fullName evidence="7">Putative integral membrane protein</fullName>
    </submittedName>
</protein>
<evidence type="ECO:0000256" key="5">
    <source>
        <dbReference type="SAM" id="Phobius"/>
    </source>
</evidence>
<evidence type="ECO:0000259" key="6">
    <source>
        <dbReference type="Pfam" id="PF06305"/>
    </source>
</evidence>
<feature type="transmembrane region" description="Helical" evidence="5">
    <location>
        <begin position="48"/>
        <end position="71"/>
    </location>
</feature>
<gene>
    <name evidence="7" type="ORF">GGD90_003370</name>
</gene>
<dbReference type="Proteomes" id="UP000587070">
    <property type="component" value="Unassembled WGS sequence"/>
</dbReference>
<dbReference type="AlphaFoldDB" id="A0A840GEA2"/>
<evidence type="ECO:0000256" key="4">
    <source>
        <dbReference type="ARBA" id="ARBA00023136"/>
    </source>
</evidence>
<dbReference type="InterPro" id="IPR010445">
    <property type="entry name" value="LapA_dom"/>
</dbReference>
<evidence type="ECO:0000313" key="7">
    <source>
        <dbReference type="EMBL" id="MBB4248968.1"/>
    </source>
</evidence>
<dbReference type="GO" id="GO:0005886">
    <property type="term" value="C:plasma membrane"/>
    <property type="evidence" value="ECO:0007669"/>
    <property type="project" value="InterPro"/>
</dbReference>
<dbReference type="EMBL" id="JACIGE010000016">
    <property type="protein sequence ID" value="MBB4248968.1"/>
    <property type="molecule type" value="Genomic_DNA"/>
</dbReference>
<evidence type="ECO:0000256" key="3">
    <source>
        <dbReference type="ARBA" id="ARBA00022989"/>
    </source>
</evidence>
<keyword evidence="4 5" id="KW-0472">Membrane</keyword>